<dbReference type="InterPro" id="IPR058656">
    <property type="entry name" value="Mok11-13/Ags1-like_GH"/>
</dbReference>
<dbReference type="EMBL" id="NESQ01000143">
    <property type="protein sequence ID" value="PUU77733.1"/>
    <property type="molecule type" value="Genomic_DNA"/>
</dbReference>
<dbReference type="InterPro" id="IPR017853">
    <property type="entry name" value="GH"/>
</dbReference>
<comment type="caution">
    <text evidence="2">The sequence shown here is derived from an EMBL/GenBank/DDBJ whole genome shotgun (WGS) entry which is preliminary data.</text>
</comment>
<accession>A0A2T6ZQH6</accession>
<dbReference type="AlphaFoldDB" id="A0A2T6ZQH6"/>
<sequence>MAVSNDLVNANIGQLDPRHMYGVTNQDVFRWPAIKDGEKKMLLGLFITTLVMPGILKLLWGEEQAMYVLDNTADNYIFGRQAMSSALARQTHGCYKLGSSQYFNFPLDKALRGLDRDPSNATHNVLKAMYHMRLASPTLNDRFHLEQLSNLTHEAFLPGSNSTPTETGIWSVVHGNFDGV</sequence>
<dbReference type="OrthoDB" id="512920at2759"/>
<dbReference type="SUPFAM" id="SSF51445">
    <property type="entry name" value="(Trans)glycosidases"/>
    <property type="match status" value="1"/>
</dbReference>
<dbReference type="Pfam" id="PF26108">
    <property type="entry name" value="GH_Mok13"/>
    <property type="match status" value="1"/>
</dbReference>
<dbReference type="GO" id="GO:0009277">
    <property type="term" value="C:fungal-type cell wall"/>
    <property type="evidence" value="ECO:0007669"/>
    <property type="project" value="TreeGrafter"/>
</dbReference>
<proteinExistence type="predicted"/>
<gene>
    <name evidence="2" type="ORF">B9Z19DRAFT_1065626</name>
</gene>
<dbReference type="STRING" id="42251.A0A2T6ZQH6"/>
<name>A0A2T6ZQH6_TUBBO</name>
<dbReference type="GO" id="GO:0070600">
    <property type="term" value="P:fungal-type cell wall (1-&gt;3)-alpha-glucan biosynthetic process"/>
    <property type="evidence" value="ECO:0007669"/>
    <property type="project" value="TreeGrafter"/>
</dbReference>
<dbReference type="PANTHER" id="PTHR47182">
    <property type="entry name" value="CELL WALL ALPHA-1,3-GLUCAN SYNTHASE AGS1-RELATED"/>
    <property type="match status" value="1"/>
</dbReference>
<evidence type="ECO:0000313" key="3">
    <source>
        <dbReference type="Proteomes" id="UP000244722"/>
    </source>
</evidence>
<evidence type="ECO:0000313" key="2">
    <source>
        <dbReference type="EMBL" id="PUU77733.1"/>
    </source>
</evidence>
<evidence type="ECO:0000259" key="1">
    <source>
        <dbReference type="Pfam" id="PF26108"/>
    </source>
</evidence>
<protein>
    <recommendedName>
        <fullName evidence="1">Mok11-13/Ags1-like GH beta-sandwich domain-containing protein</fullName>
    </recommendedName>
</protein>
<organism evidence="2 3">
    <name type="scientific">Tuber borchii</name>
    <name type="common">White truffle</name>
    <dbReference type="NCBI Taxonomy" id="42251"/>
    <lineage>
        <taxon>Eukaryota</taxon>
        <taxon>Fungi</taxon>
        <taxon>Dikarya</taxon>
        <taxon>Ascomycota</taxon>
        <taxon>Pezizomycotina</taxon>
        <taxon>Pezizomycetes</taxon>
        <taxon>Pezizales</taxon>
        <taxon>Tuberaceae</taxon>
        <taxon>Tuber</taxon>
    </lineage>
</organism>
<dbReference type="PANTHER" id="PTHR47182:SF2">
    <property type="entry name" value="CELL WALL ALPHA-1,3-GLUCAN SYNTHASE AGS1"/>
    <property type="match status" value="1"/>
</dbReference>
<dbReference type="InterPro" id="IPR058655">
    <property type="entry name" value="Mok11-14/Ags1-like"/>
</dbReference>
<feature type="domain" description="Mok11-13/Ags1-like GH beta-sandwich" evidence="1">
    <location>
        <begin position="143"/>
        <end position="179"/>
    </location>
</feature>
<dbReference type="Proteomes" id="UP000244722">
    <property type="component" value="Unassembled WGS sequence"/>
</dbReference>
<keyword evidence="3" id="KW-1185">Reference proteome</keyword>
<reference evidence="2 3" key="1">
    <citation type="submission" date="2017-04" db="EMBL/GenBank/DDBJ databases">
        <title>Draft genome sequence of Tuber borchii Vittad., a whitish edible truffle.</title>
        <authorList>
            <consortium name="DOE Joint Genome Institute"/>
            <person name="Murat C."/>
            <person name="Kuo A."/>
            <person name="Barry K.W."/>
            <person name="Clum A."/>
            <person name="Dockter R.B."/>
            <person name="Fauchery L."/>
            <person name="Iotti M."/>
            <person name="Kohler A."/>
            <person name="Labutti K."/>
            <person name="Lindquist E.A."/>
            <person name="Lipzen A."/>
            <person name="Ohm R.A."/>
            <person name="Wang M."/>
            <person name="Grigoriev I.V."/>
            <person name="Zambonelli A."/>
            <person name="Martin F.M."/>
        </authorList>
    </citation>
    <scope>NUCLEOTIDE SEQUENCE [LARGE SCALE GENOMIC DNA]</scope>
    <source>
        <strain evidence="2 3">Tbo3840</strain>
    </source>
</reference>
<dbReference type="GO" id="GO:0047657">
    <property type="term" value="F:alpha-1,3-glucan synthase activity"/>
    <property type="evidence" value="ECO:0007669"/>
    <property type="project" value="TreeGrafter"/>
</dbReference>